<keyword evidence="2" id="KW-1185">Reference proteome</keyword>
<evidence type="ECO:0000313" key="2">
    <source>
        <dbReference type="Proteomes" id="UP001060085"/>
    </source>
</evidence>
<dbReference type="EMBL" id="CM044702">
    <property type="protein sequence ID" value="KAI5675461.1"/>
    <property type="molecule type" value="Genomic_DNA"/>
</dbReference>
<dbReference type="Proteomes" id="UP001060085">
    <property type="component" value="Linkage Group LG02"/>
</dbReference>
<accession>A0ACC0BS83</accession>
<name>A0ACC0BS83_CATRO</name>
<sequence length="295" mass="34220">MLRWPTSTVKLIEEKSFIGMSYEEYRLLGKLTAAPVKGHELLSIYLKYIEENVVTVLEKLSMSWENLTLEKEYTTLNYGVRAMANNLPGWSYHNALKRRATRKENPTKDKQDRMDLDNEEIINILVMYLNAGHGSSSQISTGANLLLLTLKEIRQINYLSKVIDETLCVITFSFVVFREAKKDVNINVVWFRDIHFDPEIYPKPKKNLVEKSRTFLPFGVKNILCLGNDLAKLEIAIFLHQLERQNPTCHILFLPCQRPKDNYFARIKRVSPPSAQKKKRDNVRILSKVDPIFST</sequence>
<evidence type="ECO:0000313" key="1">
    <source>
        <dbReference type="EMBL" id="KAI5675461.1"/>
    </source>
</evidence>
<comment type="caution">
    <text evidence="1">The sequence shown here is derived from an EMBL/GenBank/DDBJ whole genome shotgun (WGS) entry which is preliminary data.</text>
</comment>
<organism evidence="1 2">
    <name type="scientific">Catharanthus roseus</name>
    <name type="common">Madagascar periwinkle</name>
    <name type="synonym">Vinca rosea</name>
    <dbReference type="NCBI Taxonomy" id="4058"/>
    <lineage>
        <taxon>Eukaryota</taxon>
        <taxon>Viridiplantae</taxon>
        <taxon>Streptophyta</taxon>
        <taxon>Embryophyta</taxon>
        <taxon>Tracheophyta</taxon>
        <taxon>Spermatophyta</taxon>
        <taxon>Magnoliopsida</taxon>
        <taxon>eudicotyledons</taxon>
        <taxon>Gunneridae</taxon>
        <taxon>Pentapetalae</taxon>
        <taxon>asterids</taxon>
        <taxon>lamiids</taxon>
        <taxon>Gentianales</taxon>
        <taxon>Apocynaceae</taxon>
        <taxon>Rauvolfioideae</taxon>
        <taxon>Vinceae</taxon>
        <taxon>Catharanthinae</taxon>
        <taxon>Catharanthus</taxon>
    </lineage>
</organism>
<proteinExistence type="predicted"/>
<protein>
    <submittedName>
        <fullName evidence="1">Uncharacterized protein</fullName>
    </submittedName>
</protein>
<reference evidence="2" key="1">
    <citation type="journal article" date="2023" name="Nat. Plants">
        <title>Single-cell RNA sequencing provides a high-resolution roadmap for understanding the multicellular compartmentation of specialized metabolism.</title>
        <authorList>
            <person name="Sun S."/>
            <person name="Shen X."/>
            <person name="Li Y."/>
            <person name="Li Y."/>
            <person name="Wang S."/>
            <person name="Li R."/>
            <person name="Zhang H."/>
            <person name="Shen G."/>
            <person name="Guo B."/>
            <person name="Wei J."/>
            <person name="Xu J."/>
            <person name="St-Pierre B."/>
            <person name="Chen S."/>
            <person name="Sun C."/>
        </authorList>
    </citation>
    <scope>NUCLEOTIDE SEQUENCE [LARGE SCALE GENOMIC DNA]</scope>
</reference>
<gene>
    <name evidence="1" type="ORF">M9H77_06411</name>
</gene>